<dbReference type="GO" id="GO:0070880">
    <property type="term" value="P:fungal-type cell wall beta-glucan biosynthetic process"/>
    <property type="evidence" value="ECO:0007669"/>
    <property type="project" value="EnsemblFungi"/>
</dbReference>
<dbReference type="InterPro" id="IPR011013">
    <property type="entry name" value="Gal_mutarotase_sf_dom"/>
</dbReference>
<dbReference type="GO" id="GO:0005788">
    <property type="term" value="C:endoplasmic reticulum lumen"/>
    <property type="evidence" value="ECO:0007669"/>
    <property type="project" value="EnsemblFungi"/>
</dbReference>
<keyword evidence="7" id="KW-0325">Glycoprotein</keyword>
<dbReference type="AlphaFoldDB" id="A0A0C9MW97"/>
<comment type="subcellular location">
    <subcellularLocation>
        <location evidence="1">Endoplasmic reticulum</location>
    </subcellularLocation>
</comment>
<evidence type="ECO:0000256" key="11">
    <source>
        <dbReference type="SAM" id="SignalP"/>
    </source>
</evidence>
<dbReference type="PANTHER" id="PTHR22762:SF54">
    <property type="entry name" value="BCDNA.GH04962"/>
    <property type="match status" value="1"/>
</dbReference>
<evidence type="ECO:0000256" key="4">
    <source>
        <dbReference type="ARBA" id="ARBA00022729"/>
    </source>
</evidence>
<dbReference type="InterPro" id="IPR048395">
    <property type="entry name" value="Glyco_hydro_31_C"/>
</dbReference>
<evidence type="ECO:0000256" key="2">
    <source>
        <dbReference type="ARBA" id="ARBA00004833"/>
    </source>
</evidence>
<dbReference type="Pfam" id="PF21365">
    <property type="entry name" value="Glyco_hydro_31_3rd"/>
    <property type="match status" value="1"/>
</dbReference>
<evidence type="ECO:0000256" key="6">
    <source>
        <dbReference type="ARBA" id="ARBA00022824"/>
    </source>
</evidence>
<dbReference type="Proteomes" id="UP000053815">
    <property type="component" value="Unassembled WGS sequence"/>
</dbReference>
<dbReference type="Gene3D" id="2.60.40.1760">
    <property type="entry name" value="glycosyl hydrolase (family 31)"/>
    <property type="match status" value="1"/>
</dbReference>
<evidence type="ECO:0000256" key="7">
    <source>
        <dbReference type="ARBA" id="ARBA00023180"/>
    </source>
</evidence>
<evidence type="ECO:0000259" key="12">
    <source>
        <dbReference type="Pfam" id="PF01055"/>
    </source>
</evidence>
<gene>
    <name evidence="15" type="ORF">MAM1_0122c05906</name>
</gene>
<dbReference type="InterPro" id="IPR000322">
    <property type="entry name" value="Glyco_hydro_31_TIM"/>
</dbReference>
<comment type="pathway">
    <text evidence="2">Glycan metabolism; N-glycan metabolism.</text>
</comment>
<dbReference type="CDD" id="cd06603">
    <property type="entry name" value="GH31_GANC_GANAB_alpha"/>
    <property type="match status" value="1"/>
</dbReference>
<keyword evidence="6" id="KW-0256">Endoplasmic reticulum</keyword>
<dbReference type="Gene3D" id="2.60.40.1180">
    <property type="entry name" value="Golgi alpha-mannosidase II"/>
    <property type="match status" value="2"/>
</dbReference>
<evidence type="ECO:0000313" key="16">
    <source>
        <dbReference type="Proteomes" id="UP000053815"/>
    </source>
</evidence>
<dbReference type="GO" id="GO:0033919">
    <property type="term" value="F:glucan 1,3-alpha-glucosidase activity"/>
    <property type="evidence" value="ECO:0007669"/>
    <property type="project" value="EnsemblFungi"/>
</dbReference>
<evidence type="ECO:0000259" key="13">
    <source>
        <dbReference type="Pfam" id="PF13802"/>
    </source>
</evidence>
<organism evidence="15">
    <name type="scientific">Mucor ambiguus</name>
    <dbReference type="NCBI Taxonomy" id="91626"/>
    <lineage>
        <taxon>Eukaryota</taxon>
        <taxon>Fungi</taxon>
        <taxon>Fungi incertae sedis</taxon>
        <taxon>Mucoromycota</taxon>
        <taxon>Mucoromycotina</taxon>
        <taxon>Mucoromycetes</taxon>
        <taxon>Mucorales</taxon>
        <taxon>Mucorineae</taxon>
        <taxon>Mucoraceae</taxon>
        <taxon>Mucor</taxon>
    </lineage>
</organism>
<accession>A0A0C9MW97</accession>
<dbReference type="InterPro" id="IPR017853">
    <property type="entry name" value="GH"/>
</dbReference>
<dbReference type="SUPFAM" id="SSF51011">
    <property type="entry name" value="Glycosyl hydrolase domain"/>
    <property type="match status" value="1"/>
</dbReference>
<dbReference type="SUPFAM" id="SSF74650">
    <property type="entry name" value="Galactose mutarotase-like"/>
    <property type="match status" value="1"/>
</dbReference>
<keyword evidence="5 10" id="KW-0378">Hydrolase</keyword>
<evidence type="ECO:0000256" key="5">
    <source>
        <dbReference type="ARBA" id="ARBA00022801"/>
    </source>
</evidence>
<proteinExistence type="inferred from homology"/>
<feature type="chain" id="PRO_5002199776" description="Glucosidase II subunit alpha" evidence="11">
    <location>
        <begin position="26"/>
        <end position="944"/>
    </location>
</feature>
<dbReference type="STRING" id="91626.A0A0C9MW97"/>
<evidence type="ECO:0000256" key="10">
    <source>
        <dbReference type="RuleBase" id="RU361185"/>
    </source>
</evidence>
<dbReference type="GO" id="GO:0030246">
    <property type="term" value="F:carbohydrate binding"/>
    <property type="evidence" value="ECO:0007669"/>
    <property type="project" value="InterPro"/>
</dbReference>
<evidence type="ECO:0000259" key="14">
    <source>
        <dbReference type="Pfam" id="PF21365"/>
    </source>
</evidence>
<evidence type="ECO:0000256" key="9">
    <source>
        <dbReference type="ARBA" id="ARBA00042895"/>
    </source>
</evidence>
<dbReference type="Gene3D" id="3.20.20.80">
    <property type="entry name" value="Glycosidases"/>
    <property type="match status" value="1"/>
</dbReference>
<feature type="domain" description="Glycosyl hydrolase family 31 C-terminal" evidence="14">
    <location>
        <begin position="713"/>
        <end position="800"/>
    </location>
</feature>
<dbReference type="PANTHER" id="PTHR22762">
    <property type="entry name" value="ALPHA-GLUCOSIDASE"/>
    <property type="match status" value="1"/>
</dbReference>
<feature type="signal peptide" evidence="11">
    <location>
        <begin position="1"/>
        <end position="25"/>
    </location>
</feature>
<dbReference type="Pfam" id="PF01055">
    <property type="entry name" value="Glyco_hydro_31_2nd"/>
    <property type="match status" value="1"/>
</dbReference>
<dbReference type="SUPFAM" id="SSF51445">
    <property type="entry name" value="(Trans)glycosidases"/>
    <property type="match status" value="1"/>
</dbReference>
<dbReference type="Pfam" id="PF13802">
    <property type="entry name" value="Gal_mutarotas_2"/>
    <property type="match status" value="1"/>
</dbReference>
<dbReference type="GO" id="GO:0006491">
    <property type="term" value="P:N-glycan processing"/>
    <property type="evidence" value="ECO:0007669"/>
    <property type="project" value="EnsemblFungi"/>
</dbReference>
<dbReference type="EMBL" id="DF836411">
    <property type="protein sequence ID" value="GAN06423.1"/>
    <property type="molecule type" value="Genomic_DNA"/>
</dbReference>
<dbReference type="GO" id="GO:0017177">
    <property type="term" value="C:glucosidase II complex"/>
    <property type="evidence" value="ECO:0007669"/>
    <property type="project" value="EnsemblFungi"/>
</dbReference>
<evidence type="ECO:0000256" key="1">
    <source>
        <dbReference type="ARBA" id="ARBA00004240"/>
    </source>
</evidence>
<reference evidence="15" key="1">
    <citation type="submission" date="2014-09" db="EMBL/GenBank/DDBJ databases">
        <title>Draft genome sequence of an oleaginous Mucoromycotina fungus Mucor ambiguus NBRC6742.</title>
        <authorList>
            <person name="Takeda I."/>
            <person name="Yamane N."/>
            <person name="Morita T."/>
            <person name="Tamano K."/>
            <person name="Machida M."/>
            <person name="Baker S."/>
            <person name="Koike H."/>
        </authorList>
    </citation>
    <scope>NUCLEOTIDE SEQUENCE</scope>
    <source>
        <strain evidence="15">NBRC 6742</strain>
    </source>
</reference>
<evidence type="ECO:0000256" key="8">
    <source>
        <dbReference type="ARBA" id="ARBA00023295"/>
    </source>
</evidence>
<protein>
    <recommendedName>
        <fullName evidence="9">Glucosidase II subunit alpha</fullName>
    </recommendedName>
</protein>
<keyword evidence="4 11" id="KW-0732">Signal</keyword>
<evidence type="ECO:0000256" key="3">
    <source>
        <dbReference type="ARBA" id="ARBA00007806"/>
    </source>
</evidence>
<dbReference type="OrthoDB" id="3237269at2759"/>
<name>A0A0C9MW97_9FUNG</name>
<dbReference type="FunFam" id="2.60.40.1180:FF:000023">
    <property type="entry name" value="neutral alpha-glucosidase AB isoform X2"/>
    <property type="match status" value="1"/>
</dbReference>
<sequence length="944" mass="108559">MRISLGTYLPKLALVVVFSTTLANAMKFEDFKTCSQSGFCRRNRAYADEASLDSSPYTLVKDSISLSNNKVHADIKNTDTQVVLTLDLHILQDNTARVRINEKTPIKPRYDEHGKYTLVQEPELGDMLSSEQTNEGTIILRMDTTRKIVIHPQPVRIEFLVNDEPVITLNDRGFFHFEHLRTKDTHKPKMVEKKNEDGTVSTVEAEWEKDLWEETFKTWTDPKPNGPESIAMDISFHGFPHVYGIPEHASSLALKETRGGDNAYTEPYRLYNTDVFEYALDSPTALYGAVPLMIAHKQGLSAGVFWMNPAETWIDIVKSKSEEGVKASAQKVLGLHKEDTSTQTHWMSEAGVLDMFVFFGPSTKDILRQYSRLTGPPAMPQMFAVGYHQCRWNYINQRDVLEVDRQFDENDMPYDVIWLDIEYTDEKKYFTWDTPKFPDSIGMEEALDDKGRKLVAIVDPHIKRADNYRICDEAKSKNLFVKKPDGADYEAWCWPGQSSWVDFVHKESYDWWKKQFAFDKFKGTRENVHIWNDMNEPSIFNGPEITIQKEMIHDGKWENRVLHNLYAYLSHIATADGVRERTETQKRPFVLARGYYAGVQRAGPIWTGDNIANWESLKYTNPMILSNSMGGVPFTGADVPGFFENPTPELLARWYQAATYQPFFRGHAHIDTKRREPYLSAEPYKSITRDTLRERYALLSHWYTLFYDAYKNGTPMMRPMFMEFPEDESVFTMDDQFMVGDSILVKPITEEGAVTTEVYFPGEGPWYHTKSLEQVPSLGWKTIDTPLNTIPAFYQGGRIIPRRERVRRSSPAMRLDPFTLVVAKNQQGLAQGRLYMDDEETYAFQNGAYTHTEFNFADNTLTCKDIHENVSSKEAKAFAETVEKVRIERIHILGQSKKPSGVKVVTQGKTIESEFYFDGQKQTVTIKDPKVSATQCGEWSIIIY</sequence>
<feature type="domain" description="Glycoside hydrolase family 31 TIM barrel" evidence="12">
    <location>
        <begin position="377"/>
        <end position="705"/>
    </location>
</feature>
<dbReference type="GO" id="GO:0106407">
    <property type="term" value="F:Glc2Man9GlcNAc2 oligosaccharide glucosidase activity"/>
    <property type="evidence" value="ECO:0007669"/>
    <property type="project" value="EnsemblFungi"/>
</dbReference>
<evidence type="ECO:0000313" key="15">
    <source>
        <dbReference type="EMBL" id="GAN06423.1"/>
    </source>
</evidence>
<keyword evidence="8 10" id="KW-0326">Glycosidase</keyword>
<dbReference type="CDD" id="cd14752">
    <property type="entry name" value="GH31_N"/>
    <property type="match status" value="1"/>
</dbReference>
<keyword evidence="16" id="KW-1185">Reference proteome</keyword>
<feature type="domain" description="Glycoside hydrolase family 31 N-terminal" evidence="13">
    <location>
        <begin position="86"/>
        <end position="315"/>
    </location>
</feature>
<comment type="similarity">
    <text evidence="3 10">Belongs to the glycosyl hydrolase 31 family.</text>
</comment>
<dbReference type="InterPro" id="IPR025887">
    <property type="entry name" value="Glyco_hydro_31_N_dom"/>
</dbReference>
<dbReference type="InterPro" id="IPR013780">
    <property type="entry name" value="Glyco_hydro_b"/>
</dbReference>